<reference evidence="1" key="1">
    <citation type="journal article" date="2013" name="J. Plant Res.">
        <title>Effect of fungi and light on seed germination of three Opuntia species from semiarid lands of central Mexico.</title>
        <authorList>
            <person name="Delgado-Sanchez P."/>
            <person name="Jimenez-Bremont J.F."/>
            <person name="Guerrero-Gonzalez Mde L."/>
            <person name="Flores J."/>
        </authorList>
    </citation>
    <scope>NUCLEOTIDE SEQUENCE</scope>
    <source>
        <tissue evidence="1">Cladode</tissue>
    </source>
</reference>
<name>A0A7C8YV23_OPUST</name>
<proteinExistence type="predicted"/>
<dbReference type="EMBL" id="GISG01062422">
    <property type="protein sequence ID" value="MBA4627516.1"/>
    <property type="molecule type" value="Transcribed_RNA"/>
</dbReference>
<evidence type="ECO:0000313" key="1">
    <source>
        <dbReference type="EMBL" id="MBA4627516.1"/>
    </source>
</evidence>
<reference evidence="1" key="2">
    <citation type="submission" date="2020-07" db="EMBL/GenBank/DDBJ databases">
        <authorList>
            <person name="Vera ALvarez R."/>
            <person name="Arias-Moreno D.M."/>
            <person name="Jimenez-Jacinto V."/>
            <person name="Jimenez-Bremont J.F."/>
            <person name="Swaminathan K."/>
            <person name="Moose S.P."/>
            <person name="Guerrero-Gonzalez M.L."/>
            <person name="Marino-Ramirez L."/>
            <person name="Landsman D."/>
            <person name="Rodriguez-Kessler M."/>
            <person name="Delgado-Sanchez P."/>
        </authorList>
    </citation>
    <scope>NUCLEOTIDE SEQUENCE</scope>
    <source>
        <tissue evidence="1">Cladode</tissue>
    </source>
</reference>
<dbReference type="AlphaFoldDB" id="A0A7C8YV23"/>
<sequence>MTQKVIAKASQNSWDTLTRTINARDEIHPGANPIKRSNNGELKTIFGTLRIYKPLNQLLCTCIRPSLFLNGAKDAGGGILFENIICRILTQGAILWKEATNGLPVHLASRKVNQTLVVLRTVLNHWQRIDEIAVNCVKRPRIVVSRSTDRRQINRQIRHLDEAFKARIMLDIDTVELNTLSPRKIGRFKKVLDLVIVNVDSEDLVRSFGHELLAKVRADESAGADHADSYRLYRISVEIYSVGRRHGCSVSVALSSSSLLCAAREME</sequence>
<organism evidence="1">
    <name type="scientific">Opuntia streptacantha</name>
    <name type="common">Prickly pear cactus</name>
    <name type="synonym">Opuntia cardona</name>
    <dbReference type="NCBI Taxonomy" id="393608"/>
    <lineage>
        <taxon>Eukaryota</taxon>
        <taxon>Viridiplantae</taxon>
        <taxon>Streptophyta</taxon>
        <taxon>Embryophyta</taxon>
        <taxon>Tracheophyta</taxon>
        <taxon>Spermatophyta</taxon>
        <taxon>Magnoliopsida</taxon>
        <taxon>eudicotyledons</taxon>
        <taxon>Gunneridae</taxon>
        <taxon>Pentapetalae</taxon>
        <taxon>Caryophyllales</taxon>
        <taxon>Cactineae</taxon>
        <taxon>Cactaceae</taxon>
        <taxon>Opuntioideae</taxon>
        <taxon>Opuntia</taxon>
    </lineage>
</organism>
<protein>
    <submittedName>
        <fullName evidence="1">Uncharacterized protein</fullName>
    </submittedName>
</protein>
<accession>A0A7C8YV23</accession>